<name>A0A183LQK1_9TREM</name>
<feature type="region of interest" description="Disordered" evidence="1">
    <location>
        <begin position="86"/>
        <end position="108"/>
    </location>
</feature>
<feature type="compositionally biased region" description="Basic and acidic residues" evidence="1">
    <location>
        <begin position="1"/>
        <end position="13"/>
    </location>
</feature>
<reference evidence="4" key="2">
    <citation type="submission" date="2023-11" db="UniProtKB">
        <authorList>
            <consortium name="WormBaseParasite"/>
        </authorList>
    </citation>
    <scope>IDENTIFICATION</scope>
</reference>
<evidence type="ECO:0000313" key="4">
    <source>
        <dbReference type="WBParaSite" id="SMRG1_26960.1"/>
    </source>
</evidence>
<dbReference type="OrthoDB" id="6123744at2759"/>
<evidence type="ECO:0000313" key="3">
    <source>
        <dbReference type="Proteomes" id="UP000277204"/>
    </source>
</evidence>
<organism evidence="2 3">
    <name type="scientific">Schistosoma margrebowiei</name>
    <dbReference type="NCBI Taxonomy" id="48269"/>
    <lineage>
        <taxon>Eukaryota</taxon>
        <taxon>Metazoa</taxon>
        <taxon>Spiralia</taxon>
        <taxon>Lophotrochozoa</taxon>
        <taxon>Platyhelminthes</taxon>
        <taxon>Trematoda</taxon>
        <taxon>Digenea</taxon>
        <taxon>Strigeidida</taxon>
        <taxon>Schistosomatoidea</taxon>
        <taxon>Schistosomatidae</taxon>
        <taxon>Schistosoma</taxon>
    </lineage>
</organism>
<dbReference type="AlphaFoldDB" id="A0A183LQK1"/>
<feature type="region of interest" description="Disordered" evidence="1">
    <location>
        <begin position="1"/>
        <end position="27"/>
    </location>
</feature>
<protein>
    <submittedName>
        <fullName evidence="4">Small subunit rRNA processing protein</fullName>
    </submittedName>
</protein>
<dbReference type="Proteomes" id="UP000277204">
    <property type="component" value="Unassembled WGS sequence"/>
</dbReference>
<dbReference type="EMBL" id="UZAI01002207">
    <property type="protein sequence ID" value="VDO69311.1"/>
    <property type="molecule type" value="Genomic_DNA"/>
</dbReference>
<evidence type="ECO:0000313" key="2">
    <source>
        <dbReference type="EMBL" id="VDO69311.1"/>
    </source>
</evidence>
<accession>A0A183LQK1</accession>
<evidence type="ECO:0000256" key="1">
    <source>
        <dbReference type="SAM" id="MobiDB-lite"/>
    </source>
</evidence>
<dbReference type="Proteomes" id="UP000050790">
    <property type="component" value="Unassembled WGS sequence"/>
</dbReference>
<reference evidence="2 3" key="1">
    <citation type="submission" date="2018-11" db="EMBL/GenBank/DDBJ databases">
        <authorList>
            <consortium name="Pathogen Informatics"/>
        </authorList>
    </citation>
    <scope>NUCLEOTIDE SEQUENCE [LARGE SCALE GENOMIC DNA]</scope>
    <source>
        <strain evidence="2 3">Zambia</strain>
    </source>
</reference>
<proteinExistence type="predicted"/>
<dbReference type="WBParaSite" id="SMRG1_26960.1">
    <property type="protein sequence ID" value="SMRG1_26960.1"/>
    <property type="gene ID" value="SMRG1_26960"/>
</dbReference>
<keyword evidence="3" id="KW-1185">Reference proteome</keyword>
<feature type="compositionally biased region" description="Basic and acidic residues" evidence="1">
    <location>
        <begin position="86"/>
        <end position="96"/>
    </location>
</feature>
<sequence>MNLHGSLDRIQGRKDKHSATNNKRARADKFKAQAEYTESNKQVKRITRDDKQKYMEELATTMEKAAREGNMEQLYDTTKKLARRYNKPEKPVKNKEGTTITAIQEQGN</sequence>
<feature type="compositionally biased region" description="Polar residues" evidence="1">
    <location>
        <begin position="97"/>
        <end position="108"/>
    </location>
</feature>
<gene>
    <name evidence="2" type="ORF">SMRZ_LOCUS6076</name>
</gene>